<gene>
    <name evidence="6" type="ORF">CATMQ487_00520</name>
</gene>
<dbReference type="PANTHER" id="PTHR45663">
    <property type="entry name" value="GEO12009P1"/>
    <property type="match status" value="1"/>
</dbReference>
<dbReference type="Proteomes" id="UP001057498">
    <property type="component" value="Chromosome"/>
</dbReference>
<dbReference type="PANTHER" id="PTHR45663:SF11">
    <property type="entry name" value="GEO12009P1"/>
    <property type="match status" value="1"/>
</dbReference>
<dbReference type="RefSeq" id="WP_251971406.1">
    <property type="nucleotide sequence ID" value="NZ_AP025730.1"/>
</dbReference>
<name>A0ABN6PEK3_9BURK</name>
<evidence type="ECO:0000313" key="7">
    <source>
        <dbReference type="Proteomes" id="UP001057498"/>
    </source>
</evidence>
<dbReference type="Gene3D" id="3.40.30.10">
    <property type="entry name" value="Glutaredoxin"/>
    <property type="match status" value="1"/>
</dbReference>
<keyword evidence="4" id="KW-0676">Redox-active center</keyword>
<dbReference type="CDD" id="cd02956">
    <property type="entry name" value="ybbN"/>
    <property type="match status" value="1"/>
</dbReference>
<keyword evidence="2" id="KW-0249">Electron transport</keyword>
<evidence type="ECO:0000256" key="3">
    <source>
        <dbReference type="ARBA" id="ARBA00023157"/>
    </source>
</evidence>
<dbReference type="PROSITE" id="PS00194">
    <property type="entry name" value="THIOREDOXIN_1"/>
    <property type="match status" value="1"/>
</dbReference>
<dbReference type="EMBL" id="AP025730">
    <property type="protein sequence ID" value="BDI03082.1"/>
    <property type="molecule type" value="Genomic_DNA"/>
</dbReference>
<reference evidence="6" key="1">
    <citation type="submission" date="2022-04" db="EMBL/GenBank/DDBJ databases">
        <title>Whole genome sequence of Sphaerotilus sp. FB-5.</title>
        <authorList>
            <person name="Takeda M."/>
            <person name="Narihara S."/>
            <person name="Akimoto M."/>
            <person name="Akimoto R."/>
            <person name="Nishiyashiki S."/>
            <person name="Murakami T."/>
        </authorList>
    </citation>
    <scope>NUCLEOTIDE SEQUENCE</scope>
    <source>
        <strain evidence="6">FB-5</strain>
    </source>
</reference>
<dbReference type="InterPro" id="IPR013766">
    <property type="entry name" value="Thioredoxin_domain"/>
</dbReference>
<dbReference type="SUPFAM" id="SSF48452">
    <property type="entry name" value="TPR-like"/>
    <property type="match status" value="1"/>
</dbReference>
<dbReference type="InterPro" id="IPR011990">
    <property type="entry name" value="TPR-like_helical_dom_sf"/>
</dbReference>
<dbReference type="Pfam" id="PF14561">
    <property type="entry name" value="TPR_20"/>
    <property type="match status" value="1"/>
</dbReference>
<accession>A0ABN6PEK3</accession>
<proteinExistence type="predicted"/>
<organism evidence="6 7">
    <name type="scientific">Sphaerotilus microaerophilus</name>
    <dbReference type="NCBI Taxonomy" id="2914710"/>
    <lineage>
        <taxon>Bacteria</taxon>
        <taxon>Pseudomonadati</taxon>
        <taxon>Pseudomonadota</taxon>
        <taxon>Betaproteobacteria</taxon>
        <taxon>Burkholderiales</taxon>
        <taxon>Sphaerotilaceae</taxon>
        <taxon>Sphaerotilus</taxon>
    </lineage>
</organism>
<keyword evidence="7" id="KW-1185">Reference proteome</keyword>
<evidence type="ECO:0000256" key="2">
    <source>
        <dbReference type="ARBA" id="ARBA00022982"/>
    </source>
</evidence>
<dbReference type="Pfam" id="PF14559">
    <property type="entry name" value="TPR_19"/>
    <property type="match status" value="1"/>
</dbReference>
<evidence type="ECO:0000256" key="1">
    <source>
        <dbReference type="ARBA" id="ARBA00022448"/>
    </source>
</evidence>
<protein>
    <submittedName>
        <fullName evidence="6">Co-chaperone YbbN</fullName>
    </submittedName>
</protein>
<evidence type="ECO:0000256" key="4">
    <source>
        <dbReference type="ARBA" id="ARBA00023284"/>
    </source>
</evidence>
<evidence type="ECO:0000259" key="5">
    <source>
        <dbReference type="PROSITE" id="PS51352"/>
    </source>
</evidence>
<dbReference type="PROSITE" id="PS51352">
    <property type="entry name" value="THIOREDOXIN_2"/>
    <property type="match status" value="1"/>
</dbReference>
<feature type="domain" description="Thioredoxin" evidence="5">
    <location>
        <begin position="1"/>
        <end position="111"/>
    </location>
</feature>
<keyword evidence="3" id="KW-1015">Disulfide bond</keyword>
<dbReference type="SUPFAM" id="SSF52833">
    <property type="entry name" value="Thioredoxin-like"/>
    <property type="match status" value="1"/>
</dbReference>
<evidence type="ECO:0000313" key="6">
    <source>
        <dbReference type="EMBL" id="BDI03082.1"/>
    </source>
</evidence>
<dbReference type="InterPro" id="IPR017937">
    <property type="entry name" value="Thioredoxin_CS"/>
</dbReference>
<dbReference type="Pfam" id="PF00085">
    <property type="entry name" value="Thioredoxin"/>
    <property type="match status" value="1"/>
</dbReference>
<sequence>MIDITLQNFESELIQASLQQPVLLDIWAPWCGPCRQLGPALEKLETEYAGRFVLAKLNSDEVPEIAGQLSQMFGVRSIPFCVMFAQGQPVDGFVGAIPEAQIREFLDKHVPSEAAMEAAADADEAQALVQEGDADAALAKLAEAVAIDPANNAARADYLKLLLQSGHLAEARRAYDPVAAQVLPDARLSALGTWLTACERAAVAPPLAQLDAAIAANRRDFAARYERALLLMARQDFTAAMDELLEILMRDKAWADESARKTYVAILELMTKPVPKAEAAQAKGALELTGKAAVQPADPVIDQYRRKLSMVLF</sequence>
<dbReference type="InterPro" id="IPR036249">
    <property type="entry name" value="Thioredoxin-like_sf"/>
</dbReference>
<keyword evidence="1" id="KW-0813">Transport</keyword>
<dbReference type="Gene3D" id="1.25.40.10">
    <property type="entry name" value="Tetratricopeptide repeat domain"/>
    <property type="match status" value="2"/>
</dbReference>